<dbReference type="NCBIfam" id="NF006719">
    <property type="entry name" value="PRK09257.1"/>
    <property type="match status" value="1"/>
</dbReference>
<dbReference type="FunFam" id="3.90.1150.10:FF:000001">
    <property type="entry name" value="Aspartate aminotransferase"/>
    <property type="match status" value="1"/>
</dbReference>
<keyword evidence="10" id="KW-1185">Reference proteome</keyword>
<evidence type="ECO:0000256" key="4">
    <source>
        <dbReference type="ARBA" id="ARBA00022576"/>
    </source>
</evidence>
<dbReference type="Gene3D" id="3.40.640.10">
    <property type="entry name" value="Type I PLP-dependent aspartate aminotransferase-like (Major domain)"/>
    <property type="match status" value="1"/>
</dbReference>
<dbReference type="GO" id="GO:0006532">
    <property type="term" value="P:aspartate biosynthetic process"/>
    <property type="evidence" value="ECO:0007669"/>
    <property type="project" value="TreeGrafter"/>
</dbReference>
<dbReference type="InterPro" id="IPR015424">
    <property type="entry name" value="PyrdxlP-dep_Trfase"/>
</dbReference>
<dbReference type="FunFam" id="3.40.640.10:FF:000066">
    <property type="entry name" value="Aspartate aminotransferase"/>
    <property type="match status" value="1"/>
</dbReference>
<dbReference type="RefSeq" id="XP_028514713.1">
    <property type="nucleotide sequence ID" value="XM_028658912.1"/>
</dbReference>
<dbReference type="CDD" id="cd00609">
    <property type="entry name" value="AAT_like"/>
    <property type="match status" value="1"/>
</dbReference>
<dbReference type="PROSITE" id="PS00105">
    <property type="entry name" value="AA_TRANSFER_CLASS_1"/>
    <property type="match status" value="1"/>
</dbReference>
<feature type="domain" description="Aminotransferase class I/classII large" evidence="8">
    <location>
        <begin position="32"/>
        <end position="400"/>
    </location>
</feature>
<proteinExistence type="inferred from homology"/>
<reference evidence="9" key="1">
    <citation type="submission" date="2022-11" db="UniProtKB">
        <authorList>
            <consortium name="EnsemblMetazoa"/>
        </authorList>
    </citation>
    <scope>IDENTIFICATION</scope>
</reference>
<evidence type="ECO:0000256" key="2">
    <source>
        <dbReference type="ARBA" id="ARBA00007441"/>
    </source>
</evidence>
<evidence type="ECO:0000256" key="5">
    <source>
        <dbReference type="ARBA" id="ARBA00022679"/>
    </source>
</evidence>
<keyword evidence="5 7" id="KW-0808">Transferase</keyword>
<evidence type="ECO:0000313" key="9">
    <source>
        <dbReference type="EnsemblMetazoa" id="XP_028514713.1"/>
    </source>
</evidence>
<dbReference type="EnsemblMetazoa" id="XM_028658912.1">
    <property type="protein sequence ID" value="XP_028514713.1"/>
    <property type="gene ID" value="LOC110238544"/>
</dbReference>
<dbReference type="GO" id="GO:0004069">
    <property type="term" value="F:L-aspartate:2-oxoglutarate aminotransferase activity"/>
    <property type="evidence" value="ECO:0007669"/>
    <property type="project" value="UniProtKB-EC"/>
</dbReference>
<dbReference type="GO" id="GO:0005829">
    <property type="term" value="C:cytosol"/>
    <property type="evidence" value="ECO:0007669"/>
    <property type="project" value="TreeGrafter"/>
</dbReference>
<comment type="miscellaneous">
    <text evidence="7">In eukaryotes there are cytoplasmic, mitochondrial and chloroplastic isozymes.</text>
</comment>
<dbReference type="OrthoDB" id="5946442at2759"/>
<keyword evidence="6" id="KW-0663">Pyridoxal phosphate</keyword>
<comment type="catalytic activity">
    <reaction evidence="7">
        <text>L-aspartate + 2-oxoglutarate = oxaloacetate + L-glutamate</text>
        <dbReference type="Rhea" id="RHEA:21824"/>
        <dbReference type="ChEBI" id="CHEBI:16452"/>
        <dbReference type="ChEBI" id="CHEBI:16810"/>
        <dbReference type="ChEBI" id="CHEBI:29985"/>
        <dbReference type="ChEBI" id="CHEBI:29991"/>
        <dbReference type="EC" id="2.6.1.1"/>
    </reaction>
</comment>
<comment type="similarity">
    <text evidence="2">Belongs to the class-I pyridoxal-phosphate-dependent aminotransferase family.</text>
</comment>
<evidence type="ECO:0000256" key="1">
    <source>
        <dbReference type="ARBA" id="ARBA00001933"/>
    </source>
</evidence>
<protein>
    <recommendedName>
        <fullName evidence="7">Aspartate aminotransferase</fullName>
        <ecNumber evidence="7">2.6.1.1</ecNumber>
    </recommendedName>
</protein>
<keyword evidence="4 7" id="KW-0032">Aminotransferase</keyword>
<evidence type="ECO:0000256" key="7">
    <source>
        <dbReference type="RuleBase" id="RU000480"/>
    </source>
</evidence>
<organism evidence="9 10">
    <name type="scientific">Exaiptasia diaphana</name>
    <name type="common">Tropical sea anemone</name>
    <name type="synonym">Aiptasia pulchella</name>
    <dbReference type="NCBI Taxonomy" id="2652724"/>
    <lineage>
        <taxon>Eukaryota</taxon>
        <taxon>Metazoa</taxon>
        <taxon>Cnidaria</taxon>
        <taxon>Anthozoa</taxon>
        <taxon>Hexacorallia</taxon>
        <taxon>Actiniaria</taxon>
        <taxon>Aiptasiidae</taxon>
        <taxon>Exaiptasia</taxon>
    </lineage>
</organism>
<dbReference type="PANTHER" id="PTHR11879:SF55">
    <property type="entry name" value="GLUTAMATE OXALOACETATE TRANSAMINASE 1, ISOFORM B"/>
    <property type="match status" value="1"/>
</dbReference>
<evidence type="ECO:0000313" key="10">
    <source>
        <dbReference type="Proteomes" id="UP000887567"/>
    </source>
</evidence>
<dbReference type="PANTHER" id="PTHR11879">
    <property type="entry name" value="ASPARTATE AMINOTRANSFERASE"/>
    <property type="match status" value="1"/>
</dbReference>
<evidence type="ECO:0000259" key="8">
    <source>
        <dbReference type="Pfam" id="PF00155"/>
    </source>
</evidence>
<accession>A0A913YI71</accession>
<sequence>MAFSNLFKDVPQVPTDHVFEVNARFLNDTSPNKVNMGIGAYRTDEGKPWVLPVVDKVELQMAQDKTLNHEYLGIDGMRAFTDAACKLLLGGDSPAITDNRVCGIQSIGGTSSLRLALDFLYKFYPSKTVYISKPTWGNHIKICKASGYTDIREYNYYDADNKCVKFGQLLDDFEAAPEGSVMFLHACAHNPTGYDLNNEQWEKVAEVMKRRHLFPLFDIAYQGFASGNVEEDAWAVRYFVKQGFELLAGQSFSKNFGLYNERVGNLCVVAVDNNTTERIRSQLKAIVRPMFSNPPNHGARIVATVLKNPALFQEWLENVKTMGDRIIEMRNLLLSKLKELGTPGTWNHIADQKGMFSFTGLNIKQVEMLTNKHHIYLLNSGRINICGLTPSNIDYVAAAIHDVVCNAPNTTL</sequence>
<dbReference type="SUPFAM" id="SSF53383">
    <property type="entry name" value="PLP-dependent transferases"/>
    <property type="match status" value="1"/>
</dbReference>
<dbReference type="EC" id="2.6.1.1" evidence="7"/>
<dbReference type="GO" id="GO:0030170">
    <property type="term" value="F:pyridoxal phosphate binding"/>
    <property type="evidence" value="ECO:0007669"/>
    <property type="project" value="InterPro"/>
</dbReference>
<dbReference type="Pfam" id="PF00155">
    <property type="entry name" value="Aminotran_1_2"/>
    <property type="match status" value="1"/>
</dbReference>
<dbReference type="InterPro" id="IPR000796">
    <property type="entry name" value="Asp_trans"/>
</dbReference>
<evidence type="ECO:0000256" key="6">
    <source>
        <dbReference type="ARBA" id="ARBA00022898"/>
    </source>
</evidence>
<dbReference type="InterPro" id="IPR015422">
    <property type="entry name" value="PyrdxlP-dep_Trfase_small"/>
</dbReference>
<dbReference type="GeneID" id="110238544"/>
<dbReference type="Proteomes" id="UP000887567">
    <property type="component" value="Unplaced"/>
</dbReference>
<evidence type="ECO:0000256" key="3">
    <source>
        <dbReference type="ARBA" id="ARBA00011738"/>
    </source>
</evidence>
<dbReference type="PRINTS" id="PR00799">
    <property type="entry name" value="TRANSAMINASE"/>
</dbReference>
<dbReference type="InterPro" id="IPR015421">
    <property type="entry name" value="PyrdxlP-dep_Trfase_major"/>
</dbReference>
<comment type="cofactor">
    <cofactor evidence="1">
        <name>pyridoxal 5'-phosphate</name>
        <dbReference type="ChEBI" id="CHEBI:597326"/>
    </cofactor>
</comment>
<name>A0A913YI71_EXADI</name>
<dbReference type="AlphaFoldDB" id="A0A913YI71"/>
<dbReference type="InterPro" id="IPR004838">
    <property type="entry name" value="NHTrfase_class1_PyrdxlP-BS"/>
</dbReference>
<dbReference type="Gene3D" id="3.90.1150.10">
    <property type="entry name" value="Aspartate Aminotransferase, domain 1"/>
    <property type="match status" value="1"/>
</dbReference>
<dbReference type="InterPro" id="IPR004839">
    <property type="entry name" value="Aminotransferase_I/II_large"/>
</dbReference>
<comment type="subunit">
    <text evidence="3 7">Homodimer.</text>
</comment>